<dbReference type="AlphaFoldDB" id="A0A0P7GRR2"/>
<dbReference type="CDD" id="cd00397">
    <property type="entry name" value="DNA_BRE_C"/>
    <property type="match status" value="1"/>
</dbReference>
<accession>A0A0P7GRR2</accession>
<evidence type="ECO:0000259" key="7">
    <source>
        <dbReference type="PROSITE" id="PS51900"/>
    </source>
</evidence>
<evidence type="ECO:0000256" key="2">
    <source>
        <dbReference type="ARBA" id="ARBA00023125"/>
    </source>
</evidence>
<dbReference type="Pfam" id="PF02899">
    <property type="entry name" value="Phage_int_SAM_1"/>
    <property type="match status" value="1"/>
</dbReference>
<dbReference type="InterPro" id="IPR004107">
    <property type="entry name" value="Integrase_SAM-like_N"/>
</dbReference>
<dbReference type="RefSeq" id="WP_054584084.1">
    <property type="nucleotide sequence ID" value="NZ_LGUC01000001.1"/>
</dbReference>
<dbReference type="PROSITE" id="PS51898">
    <property type="entry name" value="TYR_RECOMBINASE"/>
    <property type="match status" value="1"/>
</dbReference>
<evidence type="ECO:0000259" key="6">
    <source>
        <dbReference type="PROSITE" id="PS51898"/>
    </source>
</evidence>
<name>A0A0P7GRR2_9EURY</name>
<keyword evidence="3" id="KW-0233">DNA recombination</keyword>
<dbReference type="SUPFAM" id="SSF56349">
    <property type="entry name" value="DNA breaking-rejoining enzymes"/>
    <property type="match status" value="1"/>
</dbReference>
<keyword evidence="1" id="KW-0229">DNA integration</keyword>
<feature type="region of interest" description="Disordered" evidence="5">
    <location>
        <begin position="323"/>
        <end position="344"/>
    </location>
</feature>
<evidence type="ECO:0000256" key="4">
    <source>
        <dbReference type="PROSITE-ProRule" id="PRU01248"/>
    </source>
</evidence>
<dbReference type="STRING" id="699431.SY89_02247"/>
<evidence type="ECO:0000313" key="9">
    <source>
        <dbReference type="Proteomes" id="UP000050535"/>
    </source>
</evidence>
<organism evidence="8 9">
    <name type="scientific">Halolamina pelagica</name>
    <dbReference type="NCBI Taxonomy" id="699431"/>
    <lineage>
        <taxon>Archaea</taxon>
        <taxon>Methanobacteriati</taxon>
        <taxon>Methanobacteriota</taxon>
        <taxon>Stenosarchaea group</taxon>
        <taxon>Halobacteria</taxon>
        <taxon>Halobacteriales</taxon>
        <taxon>Haloferacaceae</taxon>
    </lineage>
</organism>
<evidence type="ECO:0000256" key="3">
    <source>
        <dbReference type="ARBA" id="ARBA00023172"/>
    </source>
</evidence>
<dbReference type="GO" id="GO:0015074">
    <property type="term" value="P:DNA integration"/>
    <property type="evidence" value="ECO:0007669"/>
    <property type="project" value="UniProtKB-KW"/>
</dbReference>
<dbReference type="GO" id="GO:0006310">
    <property type="term" value="P:DNA recombination"/>
    <property type="evidence" value="ECO:0007669"/>
    <property type="project" value="UniProtKB-KW"/>
</dbReference>
<keyword evidence="2 4" id="KW-0238">DNA-binding</keyword>
<dbReference type="Gene3D" id="1.10.150.130">
    <property type="match status" value="1"/>
</dbReference>
<dbReference type="Proteomes" id="UP000050535">
    <property type="component" value="Unassembled WGS sequence"/>
</dbReference>
<dbReference type="InterPro" id="IPR002104">
    <property type="entry name" value="Integrase_catalytic"/>
</dbReference>
<comment type="caution">
    <text evidence="8">The sequence shown here is derived from an EMBL/GenBank/DDBJ whole genome shotgun (WGS) entry which is preliminary data.</text>
</comment>
<evidence type="ECO:0000313" key="8">
    <source>
        <dbReference type="EMBL" id="KPN31500.1"/>
    </source>
</evidence>
<protein>
    <submittedName>
        <fullName evidence="8">Site-specific tyrosine recombinase XerD</fullName>
    </submittedName>
</protein>
<sequence>MTDRQRRKVSPEKAVRRFVSRHDGTENTVRSYSNRLQDFLLWADEYGIDHMHDLDGWAIDEYREYLEASENAPTTIKGKLTALTQLLKYCESLEVVEDGLHEKVELPTLTKEEETSDEKLEADEASRLLEHFRNSPRQRGTANHVLLELMWHVGGRISCFRALDLGDWYPDERKLEFRHRPPTRLKDGTEHERNVVVSEGVAEAIDFWIERERPEKRDDNGRKPLLTTNHGRASESTIRFWSYLATQPCLYRECPHNRDRPSCPYTDRSKSSKCPSSRAPHAVRTGSITWQLNRGLSYVRVAERVAASPETIRRYYDKPDYDEQLARRRPDTEGMDVLNREVDR</sequence>
<dbReference type="EMBL" id="LGUC01000001">
    <property type="protein sequence ID" value="KPN31500.1"/>
    <property type="molecule type" value="Genomic_DNA"/>
</dbReference>
<reference evidence="9" key="1">
    <citation type="submission" date="2013-11" db="EMBL/GenBank/DDBJ databases">
        <authorList>
            <person name="Hoang H.T."/>
            <person name="Killian M.L."/>
            <person name="Madson D.M."/>
            <person name="Arruda P.H.E."/>
            <person name="Sun D."/>
            <person name="Schwartz K.J."/>
            <person name="Yoon K."/>
        </authorList>
    </citation>
    <scope>NUCLEOTIDE SEQUENCE [LARGE SCALE GENOMIC DNA]</scope>
    <source>
        <strain evidence="9">CDK2</strain>
    </source>
</reference>
<dbReference type="Gene3D" id="1.10.443.10">
    <property type="entry name" value="Intergrase catalytic core"/>
    <property type="match status" value="1"/>
</dbReference>
<proteinExistence type="predicted"/>
<dbReference type="InterPro" id="IPR013762">
    <property type="entry name" value="Integrase-like_cat_sf"/>
</dbReference>
<dbReference type="OrthoDB" id="198497at2157"/>
<evidence type="ECO:0000256" key="5">
    <source>
        <dbReference type="SAM" id="MobiDB-lite"/>
    </source>
</evidence>
<keyword evidence="9" id="KW-1185">Reference proteome</keyword>
<evidence type="ECO:0000256" key="1">
    <source>
        <dbReference type="ARBA" id="ARBA00022908"/>
    </source>
</evidence>
<dbReference type="InterPro" id="IPR011010">
    <property type="entry name" value="DNA_brk_join_enz"/>
</dbReference>
<feature type="domain" description="Tyr recombinase" evidence="6">
    <location>
        <begin position="115"/>
        <end position="329"/>
    </location>
</feature>
<feature type="region of interest" description="Disordered" evidence="5">
    <location>
        <begin position="262"/>
        <end position="282"/>
    </location>
</feature>
<dbReference type="PROSITE" id="PS51900">
    <property type="entry name" value="CB"/>
    <property type="match status" value="1"/>
</dbReference>
<feature type="domain" description="Core-binding (CB)" evidence="7">
    <location>
        <begin position="9"/>
        <end position="91"/>
    </location>
</feature>
<dbReference type="InterPro" id="IPR010998">
    <property type="entry name" value="Integrase_recombinase_N"/>
</dbReference>
<dbReference type="InterPro" id="IPR044068">
    <property type="entry name" value="CB"/>
</dbReference>
<gene>
    <name evidence="8" type="ORF">SY89_02247</name>
</gene>
<dbReference type="GO" id="GO:0003677">
    <property type="term" value="F:DNA binding"/>
    <property type="evidence" value="ECO:0007669"/>
    <property type="project" value="UniProtKB-UniRule"/>
</dbReference>